<dbReference type="PROSITE" id="PS50294">
    <property type="entry name" value="WD_REPEATS_REGION"/>
    <property type="match status" value="3"/>
</dbReference>
<dbReference type="EMBL" id="CAUJNA010003376">
    <property type="protein sequence ID" value="CAJ1400552.1"/>
    <property type="molecule type" value="Genomic_DNA"/>
</dbReference>
<dbReference type="GO" id="GO:0030621">
    <property type="term" value="F:U4 snRNA binding"/>
    <property type="evidence" value="ECO:0007669"/>
    <property type="project" value="TreeGrafter"/>
</dbReference>
<comment type="caution">
    <text evidence="4">The sequence shown here is derived from an EMBL/GenBank/DDBJ whole genome shotgun (WGS) entry which is preliminary data.</text>
</comment>
<dbReference type="InterPro" id="IPR015943">
    <property type="entry name" value="WD40/YVTN_repeat-like_dom_sf"/>
</dbReference>
<dbReference type="PROSITE" id="PS00678">
    <property type="entry name" value="WD_REPEATS_1"/>
    <property type="match status" value="2"/>
</dbReference>
<gene>
    <name evidence="4" type="ORF">EVOR1521_LOCUS23868</name>
</gene>
<dbReference type="GO" id="GO:0017070">
    <property type="term" value="F:U6 snRNA binding"/>
    <property type="evidence" value="ECO:0007669"/>
    <property type="project" value="TreeGrafter"/>
</dbReference>
<organism evidence="4 5">
    <name type="scientific">Effrenium voratum</name>
    <dbReference type="NCBI Taxonomy" id="2562239"/>
    <lineage>
        <taxon>Eukaryota</taxon>
        <taxon>Sar</taxon>
        <taxon>Alveolata</taxon>
        <taxon>Dinophyceae</taxon>
        <taxon>Suessiales</taxon>
        <taxon>Symbiodiniaceae</taxon>
        <taxon>Effrenium</taxon>
    </lineage>
</organism>
<evidence type="ECO:0000256" key="1">
    <source>
        <dbReference type="ARBA" id="ARBA00022574"/>
    </source>
</evidence>
<dbReference type="GO" id="GO:0046540">
    <property type="term" value="C:U4/U6 x U5 tri-snRNP complex"/>
    <property type="evidence" value="ECO:0007669"/>
    <property type="project" value="TreeGrafter"/>
</dbReference>
<feature type="repeat" description="WD" evidence="3">
    <location>
        <begin position="152"/>
        <end position="186"/>
    </location>
</feature>
<dbReference type="InterPro" id="IPR019775">
    <property type="entry name" value="WD40_repeat_CS"/>
</dbReference>
<dbReference type="InterPro" id="IPR001680">
    <property type="entry name" value="WD40_rpt"/>
</dbReference>
<reference evidence="4" key="1">
    <citation type="submission" date="2023-08" db="EMBL/GenBank/DDBJ databases">
        <authorList>
            <person name="Chen Y."/>
            <person name="Shah S."/>
            <person name="Dougan E. K."/>
            <person name="Thang M."/>
            <person name="Chan C."/>
        </authorList>
    </citation>
    <scope>NUCLEOTIDE SEQUENCE</scope>
</reference>
<evidence type="ECO:0000256" key="3">
    <source>
        <dbReference type="PROSITE-ProRule" id="PRU00221"/>
    </source>
</evidence>
<dbReference type="GO" id="GO:0000398">
    <property type="term" value="P:mRNA splicing, via spliceosome"/>
    <property type="evidence" value="ECO:0007669"/>
    <property type="project" value="TreeGrafter"/>
</dbReference>
<proteinExistence type="predicted"/>
<feature type="repeat" description="WD" evidence="3">
    <location>
        <begin position="230"/>
        <end position="271"/>
    </location>
</feature>
<dbReference type="SUPFAM" id="SSF50978">
    <property type="entry name" value="WD40 repeat-like"/>
    <property type="match status" value="1"/>
</dbReference>
<dbReference type="SMART" id="SM00320">
    <property type="entry name" value="WD40"/>
    <property type="match status" value="7"/>
</dbReference>
<dbReference type="Gene3D" id="2.130.10.10">
    <property type="entry name" value="YVTN repeat-like/Quinoprotein amine dehydrogenase"/>
    <property type="match status" value="3"/>
</dbReference>
<dbReference type="InterPro" id="IPR036322">
    <property type="entry name" value="WD40_repeat_dom_sf"/>
</dbReference>
<dbReference type="PANTHER" id="PTHR19846">
    <property type="entry name" value="WD40 REPEAT PROTEIN"/>
    <property type="match status" value="1"/>
</dbReference>
<dbReference type="Pfam" id="PF00400">
    <property type="entry name" value="WD40"/>
    <property type="match status" value="7"/>
</dbReference>
<keyword evidence="2" id="KW-0677">Repeat</keyword>
<feature type="repeat" description="WD" evidence="3">
    <location>
        <begin position="80"/>
        <end position="102"/>
    </location>
</feature>
<dbReference type="Proteomes" id="UP001178507">
    <property type="component" value="Unassembled WGS sequence"/>
</dbReference>
<keyword evidence="5" id="KW-1185">Reference proteome</keyword>
<accession>A0AA36NAZ5</accession>
<dbReference type="InterPro" id="IPR020472">
    <property type="entry name" value="WD40_PAC1"/>
</dbReference>
<dbReference type="PROSITE" id="PS50082">
    <property type="entry name" value="WD_REPEATS_2"/>
    <property type="match status" value="6"/>
</dbReference>
<sequence>MEELLHVVATDQSSGATAEVFVYSYDTMLSLRRALSTAMKLPQLSLKFDGANTAMHLTLEAAGLQNHSQVQVAPVTEVVLASASSDGTVLMWDAISGKCLESLRGHQGDKVLCVAFAVSGKLMGTSGADGSAKIWETVTGACLCTLKGSDWVTCLAFDPTERTVATAGLDCAARIWDIGSGRCLQVFDGGVSPIFWVCFNPEPDFPELASASADCTATIWKVTGEAQQVLEGHKDNVSMVAFAPSGLRLLTASQDRTARMWEAGTGSCIREFRGHTDTVQCAGFSGDGRLVITASLDRTAKIWEATGDCLRTLSAHAGSVLFAAFAADASFAATGARDGAVRIWDTKTGKLLRIMESHRAKVNALAFVGF</sequence>
<evidence type="ECO:0000313" key="5">
    <source>
        <dbReference type="Proteomes" id="UP001178507"/>
    </source>
</evidence>
<dbReference type="PANTHER" id="PTHR19846:SF0">
    <property type="entry name" value="PRE-MRNA PROCESSING FACTOR 4"/>
    <property type="match status" value="1"/>
</dbReference>
<feature type="repeat" description="WD" evidence="3">
    <location>
        <begin position="313"/>
        <end position="354"/>
    </location>
</feature>
<feature type="repeat" description="WD" evidence="3">
    <location>
        <begin position="104"/>
        <end position="145"/>
    </location>
</feature>
<protein>
    <submittedName>
        <fullName evidence="4">Uncharacterized protein</fullName>
    </submittedName>
</protein>
<dbReference type="PRINTS" id="PR00320">
    <property type="entry name" value="GPROTEINBRPT"/>
</dbReference>
<dbReference type="CDD" id="cd00200">
    <property type="entry name" value="WD40"/>
    <property type="match status" value="1"/>
</dbReference>
<name>A0AA36NAZ5_9DINO</name>
<keyword evidence="1 3" id="KW-0853">WD repeat</keyword>
<evidence type="ECO:0000313" key="4">
    <source>
        <dbReference type="EMBL" id="CAJ1400552.1"/>
    </source>
</evidence>
<evidence type="ECO:0000256" key="2">
    <source>
        <dbReference type="ARBA" id="ARBA00022737"/>
    </source>
</evidence>
<feature type="repeat" description="WD" evidence="3">
    <location>
        <begin position="272"/>
        <end position="304"/>
    </location>
</feature>
<dbReference type="AlphaFoldDB" id="A0AA36NAZ5"/>